<keyword evidence="8" id="KW-0472">Membrane</keyword>
<dbReference type="GO" id="GO:0046872">
    <property type="term" value="F:metal ion binding"/>
    <property type="evidence" value="ECO:0007669"/>
    <property type="project" value="UniProtKB-KW"/>
</dbReference>
<feature type="transmembrane region" description="Helical" evidence="8">
    <location>
        <begin position="221"/>
        <end position="238"/>
    </location>
</feature>
<dbReference type="GO" id="GO:0051539">
    <property type="term" value="F:4 iron, 4 sulfur cluster binding"/>
    <property type="evidence" value="ECO:0007669"/>
    <property type="project" value="UniProtKB-KW"/>
</dbReference>
<organism evidence="10 11">
    <name type="scientific">Anaerovibrio slackiae</name>
    <dbReference type="NCBI Taxonomy" id="2652309"/>
    <lineage>
        <taxon>Bacteria</taxon>
        <taxon>Bacillati</taxon>
        <taxon>Bacillota</taxon>
        <taxon>Negativicutes</taxon>
        <taxon>Selenomonadales</taxon>
        <taxon>Selenomonadaceae</taxon>
        <taxon>Anaerovibrio</taxon>
    </lineage>
</organism>
<feature type="domain" description="4Fe-4S ferredoxin-type" evidence="9">
    <location>
        <begin position="90"/>
        <end position="119"/>
    </location>
</feature>
<feature type="binding site" evidence="7">
    <location>
        <position position="20"/>
    </location>
    <ligand>
        <name>[4Fe-4S] cluster</name>
        <dbReference type="ChEBI" id="CHEBI:49883"/>
        <label>2</label>
    </ligand>
</feature>
<protein>
    <submittedName>
        <fullName evidence="10">4Fe-4S dicluster domain-containing protein</fullName>
    </submittedName>
</protein>
<evidence type="ECO:0000256" key="7">
    <source>
        <dbReference type="PIRSR" id="PIRSR036298-50"/>
    </source>
</evidence>
<evidence type="ECO:0000256" key="1">
    <source>
        <dbReference type="ARBA" id="ARBA00004196"/>
    </source>
</evidence>
<feature type="binding site" evidence="7">
    <location>
        <position position="102"/>
    </location>
    <ligand>
        <name>[4Fe-4S] cluster</name>
        <dbReference type="ChEBI" id="CHEBI:49883"/>
        <label>4</label>
    </ligand>
</feature>
<dbReference type="PIRSF" id="PIRSF036298">
    <property type="entry name" value="FDH_4Fe4S"/>
    <property type="match status" value="1"/>
</dbReference>
<dbReference type="PANTHER" id="PTHR43545">
    <property type="entry name" value="FORMATE DEHYDROGENASE, NITRATE-INDUCIBLE, IRON-SULFUR SUBUNIT"/>
    <property type="match status" value="1"/>
</dbReference>
<feature type="binding site" evidence="7">
    <location>
        <position position="66"/>
    </location>
    <ligand>
        <name>[4Fe-4S] cluster</name>
        <dbReference type="ChEBI" id="CHEBI:49883"/>
        <label>3</label>
    </ligand>
</feature>
<evidence type="ECO:0000256" key="6">
    <source>
        <dbReference type="ARBA" id="ARBA00023014"/>
    </source>
</evidence>
<dbReference type="InterPro" id="IPR014603">
    <property type="entry name" value="Formate_DH_Fe-S_su"/>
</dbReference>
<evidence type="ECO:0000256" key="3">
    <source>
        <dbReference type="ARBA" id="ARBA00022723"/>
    </source>
</evidence>
<dbReference type="PANTHER" id="PTHR43545:SF4">
    <property type="entry name" value="IRON-SULFUR PROTEIN"/>
    <property type="match status" value="1"/>
</dbReference>
<reference evidence="10 11" key="1">
    <citation type="submission" date="2019-08" db="EMBL/GenBank/DDBJ databases">
        <title>In-depth cultivation of the pig gut microbiome towards novel bacterial diversity and tailored functional studies.</title>
        <authorList>
            <person name="Wylensek D."/>
            <person name="Hitch T.C.A."/>
            <person name="Clavel T."/>
        </authorList>
    </citation>
    <scope>NUCLEOTIDE SEQUENCE [LARGE SCALE GENOMIC DNA]</scope>
    <source>
        <strain evidence="10 11">WCA-693-APC-5D-A</strain>
    </source>
</reference>
<feature type="binding site" evidence="7">
    <location>
        <position position="143"/>
    </location>
    <ligand>
        <name>[4Fe-4S] cluster</name>
        <dbReference type="ChEBI" id="CHEBI:49883"/>
        <label>2</label>
    </ligand>
</feature>
<evidence type="ECO:0000259" key="9">
    <source>
        <dbReference type="PROSITE" id="PS51379"/>
    </source>
</evidence>
<keyword evidence="2 7" id="KW-0004">4Fe-4S</keyword>
<feature type="binding site" evidence="7">
    <location>
        <position position="74"/>
    </location>
    <ligand>
        <name>[4Fe-4S] cluster</name>
        <dbReference type="ChEBI" id="CHEBI:49883"/>
        <label>3</label>
    </ligand>
</feature>
<proteinExistence type="predicted"/>
<evidence type="ECO:0000256" key="2">
    <source>
        <dbReference type="ARBA" id="ARBA00022485"/>
    </source>
</evidence>
<feature type="binding site" evidence="7">
    <location>
        <position position="99"/>
    </location>
    <ligand>
        <name>[4Fe-4S] cluster</name>
        <dbReference type="ChEBI" id="CHEBI:49883"/>
        <label>4</label>
    </ligand>
</feature>
<dbReference type="GO" id="GO:0030313">
    <property type="term" value="C:cell envelope"/>
    <property type="evidence" value="ECO:0007669"/>
    <property type="project" value="UniProtKB-SubCell"/>
</dbReference>
<comment type="subcellular location">
    <subcellularLocation>
        <location evidence="1">Cell envelope</location>
    </subcellularLocation>
</comment>
<dbReference type="PROSITE" id="PS00198">
    <property type="entry name" value="4FE4S_FER_1"/>
    <property type="match status" value="1"/>
</dbReference>
<evidence type="ECO:0000256" key="8">
    <source>
        <dbReference type="SAM" id="Phobius"/>
    </source>
</evidence>
<dbReference type="SUPFAM" id="SSF54862">
    <property type="entry name" value="4Fe-4S ferredoxins"/>
    <property type="match status" value="1"/>
</dbReference>
<feature type="binding site" evidence="7">
    <location>
        <position position="131"/>
    </location>
    <ligand>
        <name>[4Fe-4S] cluster</name>
        <dbReference type="ChEBI" id="CHEBI:49883"/>
        <label>2</label>
    </ligand>
</feature>
<feature type="binding site" evidence="7">
    <location>
        <position position="69"/>
    </location>
    <ligand>
        <name>[4Fe-4S] cluster</name>
        <dbReference type="ChEBI" id="CHEBI:49883"/>
        <label>3</label>
    </ligand>
</feature>
<keyword evidence="4" id="KW-0677">Repeat</keyword>
<evidence type="ECO:0000256" key="4">
    <source>
        <dbReference type="ARBA" id="ARBA00022737"/>
    </source>
</evidence>
<comment type="cofactor">
    <cofactor evidence="7">
        <name>[4Fe-4S] cluster</name>
        <dbReference type="ChEBI" id="CHEBI:49883"/>
    </cofactor>
    <text evidence="7">Binds 4 [4Fe-4S] clusters per subunit.</text>
</comment>
<keyword evidence="5 7" id="KW-0408">Iron</keyword>
<dbReference type="GO" id="GO:0045333">
    <property type="term" value="P:cellular respiration"/>
    <property type="evidence" value="ECO:0007669"/>
    <property type="project" value="InterPro"/>
</dbReference>
<dbReference type="EMBL" id="VUNR01000001">
    <property type="protein sequence ID" value="MSU07478.1"/>
    <property type="molecule type" value="Genomic_DNA"/>
</dbReference>
<dbReference type="GeneID" id="96777383"/>
<dbReference type="RefSeq" id="WP_154405043.1">
    <property type="nucleotide sequence ID" value="NZ_JBGUUA010000036.1"/>
</dbReference>
<keyword evidence="8" id="KW-0812">Transmembrane</keyword>
<dbReference type="GO" id="GO:0015944">
    <property type="term" value="P:formate oxidation"/>
    <property type="evidence" value="ECO:0007669"/>
    <property type="project" value="InterPro"/>
</dbReference>
<feature type="binding site" evidence="7">
    <location>
        <position position="10"/>
    </location>
    <ligand>
        <name>[4Fe-4S] cluster</name>
        <dbReference type="ChEBI" id="CHEBI:49883"/>
        <label>1</label>
    </ligand>
</feature>
<feature type="binding site" evidence="7">
    <location>
        <position position="128"/>
    </location>
    <ligand>
        <name>[4Fe-4S] cluster</name>
        <dbReference type="ChEBI" id="CHEBI:49883"/>
        <label>2</label>
    </ligand>
</feature>
<accession>A0A6I2U7J3</accession>
<dbReference type="Gene3D" id="3.30.70.20">
    <property type="match status" value="2"/>
</dbReference>
<dbReference type="PROSITE" id="PS51379">
    <property type="entry name" value="4FE4S_FER_2"/>
    <property type="match status" value="3"/>
</dbReference>
<feature type="binding site" evidence="7">
    <location>
        <position position="105"/>
    </location>
    <ligand>
        <name>[4Fe-4S] cluster</name>
        <dbReference type="ChEBI" id="CHEBI:49883"/>
        <label>4</label>
    </ligand>
</feature>
<evidence type="ECO:0000313" key="11">
    <source>
        <dbReference type="Proteomes" id="UP000433181"/>
    </source>
</evidence>
<keyword evidence="11" id="KW-1185">Reference proteome</keyword>
<dbReference type="InterPro" id="IPR017896">
    <property type="entry name" value="4Fe4S_Fe-S-bd"/>
</dbReference>
<comment type="caution">
    <text evidence="10">The sequence shown here is derived from an EMBL/GenBank/DDBJ whole genome shotgun (WGS) entry which is preliminary data.</text>
</comment>
<dbReference type="InterPro" id="IPR051555">
    <property type="entry name" value="FDH_Electron_Transfer_Unit"/>
</dbReference>
<evidence type="ECO:0000313" key="10">
    <source>
        <dbReference type="EMBL" id="MSU07478.1"/>
    </source>
</evidence>
<feature type="binding site" evidence="7">
    <location>
        <position position="78"/>
    </location>
    <ligand>
        <name>[4Fe-4S] cluster</name>
        <dbReference type="ChEBI" id="CHEBI:49883"/>
        <label>4</label>
    </ligand>
</feature>
<dbReference type="InterPro" id="IPR017900">
    <property type="entry name" value="4Fe4S_Fe_S_CS"/>
</dbReference>
<dbReference type="AlphaFoldDB" id="A0A6I2U7J3"/>
<gene>
    <name evidence="10" type="ORF">FYJ84_00475</name>
</gene>
<keyword evidence="6 7" id="KW-0411">Iron-sulfur</keyword>
<sequence>MAVLVDITKCIGCEGCSVACKMYNGLDFKAKPRNIKDGRVELDDNRWTVIQEFRPDDKLRFVKKQCLHCLEPACASACFSKAIQKDEKTGAVVYYPDLCVGCRYCLVACPYSIPKYQWNEQFPQVAKCQMCEARVEKGDAPACVSACTTGALISGDRDELIKKAHEIINSDSRYVNHVYGEHEVGGSQWLYISDVPFEELGFKQVSETPVTSYTKSYMSKVPGFAAAWALFLAGLSFYNHRVEKNKKQDDDKQDKEG</sequence>
<feature type="binding site" evidence="7">
    <location>
        <position position="13"/>
    </location>
    <ligand>
        <name>[4Fe-4S] cluster</name>
        <dbReference type="ChEBI" id="CHEBI:49883"/>
        <label>1</label>
    </ligand>
</feature>
<keyword evidence="3 7" id="KW-0479">Metal-binding</keyword>
<evidence type="ECO:0000256" key="5">
    <source>
        <dbReference type="ARBA" id="ARBA00023004"/>
    </source>
</evidence>
<feature type="domain" description="4Fe-4S ferredoxin-type" evidence="9">
    <location>
        <begin position="57"/>
        <end position="88"/>
    </location>
</feature>
<dbReference type="Proteomes" id="UP000433181">
    <property type="component" value="Unassembled WGS sequence"/>
</dbReference>
<keyword evidence="8" id="KW-1133">Transmembrane helix</keyword>
<name>A0A6I2U7J3_9FIRM</name>
<dbReference type="CDD" id="cd10561">
    <property type="entry name" value="HybA_like"/>
    <property type="match status" value="1"/>
</dbReference>
<feature type="binding site" evidence="7">
    <location>
        <position position="109"/>
    </location>
    <ligand>
        <name>[4Fe-4S] cluster</name>
        <dbReference type="ChEBI" id="CHEBI:49883"/>
        <label>3</label>
    </ligand>
</feature>
<feature type="binding site" evidence="7">
    <location>
        <position position="16"/>
    </location>
    <ligand>
        <name>[4Fe-4S] cluster</name>
        <dbReference type="ChEBI" id="CHEBI:49883"/>
        <label>1</label>
    </ligand>
</feature>
<feature type="binding site" evidence="7">
    <location>
        <position position="147"/>
    </location>
    <ligand>
        <name>[4Fe-4S] cluster</name>
        <dbReference type="ChEBI" id="CHEBI:49883"/>
        <label>1</label>
    </ligand>
</feature>
<dbReference type="Pfam" id="PF13247">
    <property type="entry name" value="Fer4_11"/>
    <property type="match status" value="1"/>
</dbReference>
<feature type="domain" description="4Fe-4S ferredoxin-type" evidence="9">
    <location>
        <begin position="1"/>
        <end position="31"/>
    </location>
</feature>